<proteinExistence type="inferred from homology"/>
<feature type="chain" id="PRO_5029907339" description="Protein kinase domain-containing protein" evidence="2">
    <location>
        <begin position="24"/>
        <end position="820"/>
    </location>
</feature>
<dbReference type="InterPro" id="IPR004147">
    <property type="entry name" value="ABC1_dom"/>
</dbReference>
<organism evidence="4 5">
    <name type="scientific">Kalanchoe fedtschenkoi</name>
    <name type="common">Lavender scallops</name>
    <name type="synonym">South American air plant</name>
    <dbReference type="NCBI Taxonomy" id="63787"/>
    <lineage>
        <taxon>Eukaryota</taxon>
        <taxon>Viridiplantae</taxon>
        <taxon>Streptophyta</taxon>
        <taxon>Embryophyta</taxon>
        <taxon>Tracheophyta</taxon>
        <taxon>Spermatophyta</taxon>
        <taxon>Magnoliopsida</taxon>
        <taxon>eudicotyledons</taxon>
        <taxon>Gunneridae</taxon>
        <taxon>Pentapetalae</taxon>
        <taxon>Saxifragales</taxon>
        <taxon>Crassulaceae</taxon>
        <taxon>Kalanchoe</taxon>
    </lineage>
</organism>
<keyword evidence="5" id="KW-1185">Reference proteome</keyword>
<dbReference type="AlphaFoldDB" id="A0A7N0V8P3"/>
<name>A0A7N0V8P3_KALFE</name>
<dbReference type="InterPro" id="IPR011009">
    <property type="entry name" value="Kinase-like_dom_sf"/>
</dbReference>
<dbReference type="CDD" id="cd05121">
    <property type="entry name" value="ABC1_ADCK3-like"/>
    <property type="match status" value="1"/>
</dbReference>
<feature type="signal peptide" evidence="2">
    <location>
        <begin position="1"/>
        <end position="23"/>
    </location>
</feature>
<dbReference type="Proteomes" id="UP000594263">
    <property type="component" value="Unplaced"/>
</dbReference>
<comment type="similarity">
    <text evidence="1">Belongs to the protein kinase superfamily. ADCK protein kinase family.</text>
</comment>
<accession>A0A7N0V8P3</accession>
<dbReference type="GO" id="GO:0005524">
    <property type="term" value="F:ATP binding"/>
    <property type="evidence" value="ECO:0007669"/>
    <property type="project" value="InterPro"/>
</dbReference>
<dbReference type="PROSITE" id="PS50011">
    <property type="entry name" value="PROTEIN_KINASE_DOM"/>
    <property type="match status" value="1"/>
</dbReference>
<dbReference type="Pfam" id="PF03109">
    <property type="entry name" value="ABC1"/>
    <property type="match status" value="1"/>
</dbReference>
<sequence>MASAAASSALVLCLPAAAQISRARRRGGVMGHLGHFRQVVRKDVEYLKGSVSKGIEWANGALRLPEVSRSISDVIWFRNVEDQGAAGLKAPAFPQPYYPELSSVDLLMADLKALEAYAKYFYCRIKVLSKPLPDVYDPDEVTEYFSYRPHVVAFRLLEVFAYFALAGIRLRISKIGEHELAQDQEIDWNISQYNFGLVLKETLLNLGPTFIKVGQSLSTRPDIIGKEIATALSELHDQIPPFPRTEALKIIEEELGSSAQSLFSYISEEPIAAASFGQVYRASTIDGSNVAVKVQRPNLKHVVVRDIYILRLGLGIAQRVLKREYDPRVYADELGRGFVGELDYRLEADNAIYFKEAHSRFPFISVPKIYRNLSTRRVLTMEWIVGESPKDLLFQVTGDTYDNRSEMQLLDARRRLLDLVKIGVEAALIQLLETGVLHADPHPGNLRYTSTGQIGFLDFGLICRMQRKHQLAMLASTLHIVYGDWAALVYALKDMDVVRPGVNLNRVIMDLEDAIGEVEIKDGIPIVKFSRVIGKVWSVAFKYNFRMPAYYALVLRSLASFEGLAAAADPNFQTFEAAYPYVVRKLLTDNSVATRRILHSVVFNKRKEFRWERLALFLRVGTTSLQQLVLSKGDSSILASSNKKKASVFDAANLVLLLLSSNDGAVLRRLIMTADGASLIRAVVSKEAAPYRQHFSKVIADVLYQWTIKRFSSGLAASQYAPLTRLSDELNRIQAMLSYKQSMPVQDYALILRDRRIKVIVSRILNSAKTDPLLMIRLCWVSFIMLATASALASHRVLMTLSEASIGKVPVSPKRVAVPV</sequence>
<evidence type="ECO:0000256" key="1">
    <source>
        <dbReference type="ARBA" id="ARBA00009670"/>
    </source>
</evidence>
<dbReference type="InterPro" id="IPR000719">
    <property type="entry name" value="Prot_kinase_dom"/>
</dbReference>
<dbReference type="OMA" id="LRFCWTS"/>
<dbReference type="EnsemblPlants" id="Kaladp0158s0003.1.v1.1">
    <property type="protein sequence ID" value="Kaladp0158s0003.1.v1.1"/>
    <property type="gene ID" value="Kaladp0158s0003.v1.1"/>
</dbReference>
<reference evidence="4" key="1">
    <citation type="submission" date="2021-01" db="UniProtKB">
        <authorList>
            <consortium name="EnsemblPlants"/>
        </authorList>
    </citation>
    <scope>IDENTIFICATION</scope>
</reference>
<dbReference type="PANTHER" id="PTHR10566">
    <property type="entry name" value="CHAPERONE-ACTIVITY OF BC1 COMPLEX CABC1 -RELATED"/>
    <property type="match status" value="1"/>
</dbReference>
<evidence type="ECO:0000259" key="3">
    <source>
        <dbReference type="PROSITE" id="PS50011"/>
    </source>
</evidence>
<dbReference type="InterPro" id="IPR050154">
    <property type="entry name" value="UbiB_kinase"/>
</dbReference>
<dbReference type="PANTHER" id="PTHR10566:SF123">
    <property type="entry name" value="PROTEIN KINASE SUPERFAMILY PROTEIN"/>
    <property type="match status" value="1"/>
</dbReference>
<evidence type="ECO:0000313" key="5">
    <source>
        <dbReference type="Proteomes" id="UP000594263"/>
    </source>
</evidence>
<keyword evidence="2" id="KW-0732">Signal</keyword>
<dbReference type="Gramene" id="Kaladp0158s0003.1.v1.1">
    <property type="protein sequence ID" value="Kaladp0158s0003.1.v1.1"/>
    <property type="gene ID" value="Kaladp0158s0003.v1.1"/>
</dbReference>
<protein>
    <recommendedName>
        <fullName evidence="3">Protein kinase domain-containing protein</fullName>
    </recommendedName>
</protein>
<feature type="domain" description="Protein kinase" evidence="3">
    <location>
        <begin position="265"/>
        <end position="610"/>
    </location>
</feature>
<evidence type="ECO:0000256" key="2">
    <source>
        <dbReference type="SAM" id="SignalP"/>
    </source>
</evidence>
<dbReference type="SUPFAM" id="SSF56112">
    <property type="entry name" value="Protein kinase-like (PK-like)"/>
    <property type="match status" value="1"/>
</dbReference>
<dbReference type="GO" id="GO:0004672">
    <property type="term" value="F:protein kinase activity"/>
    <property type="evidence" value="ECO:0007669"/>
    <property type="project" value="InterPro"/>
</dbReference>
<evidence type="ECO:0000313" key="4">
    <source>
        <dbReference type="EnsemblPlants" id="Kaladp0158s0003.1.v1.1"/>
    </source>
</evidence>